<protein>
    <recommendedName>
        <fullName evidence="3">DUF1476 domain-containing protein</fullName>
    </recommendedName>
</protein>
<dbReference type="RefSeq" id="WP_106355458.1">
    <property type="nucleotide sequence ID" value="NZ_PVTP01000003.1"/>
</dbReference>
<dbReference type="Gene3D" id="1.10.790.20">
    <property type="entry name" value="Domain of unknown function DUF1476"/>
    <property type="match status" value="1"/>
</dbReference>
<dbReference type="OrthoDB" id="9810387at2"/>
<dbReference type="InterPro" id="IPR038293">
    <property type="entry name" value="ATPase_inh_sub_z_sf"/>
</dbReference>
<dbReference type="EMBL" id="PVTP01000003">
    <property type="protein sequence ID" value="PRY78719.1"/>
    <property type="molecule type" value="Genomic_DNA"/>
</dbReference>
<organism evidence="1 2">
    <name type="scientific">Yoonia maritima</name>
    <dbReference type="NCBI Taxonomy" id="1435347"/>
    <lineage>
        <taxon>Bacteria</taxon>
        <taxon>Pseudomonadati</taxon>
        <taxon>Pseudomonadota</taxon>
        <taxon>Alphaproteobacteria</taxon>
        <taxon>Rhodobacterales</taxon>
        <taxon>Paracoccaceae</taxon>
        <taxon>Yoonia</taxon>
    </lineage>
</organism>
<dbReference type="AlphaFoldDB" id="A0A2T0W166"/>
<evidence type="ECO:0000313" key="1">
    <source>
        <dbReference type="EMBL" id="PRY78719.1"/>
    </source>
</evidence>
<dbReference type="Pfam" id="PF07345">
    <property type="entry name" value="ATPaseInh_sub_z"/>
    <property type="match status" value="1"/>
</dbReference>
<reference evidence="1 2" key="1">
    <citation type="submission" date="2018-03" db="EMBL/GenBank/DDBJ databases">
        <title>Genomic Encyclopedia of Archaeal and Bacterial Type Strains, Phase II (KMG-II): from individual species to whole genera.</title>
        <authorList>
            <person name="Goeker M."/>
        </authorList>
    </citation>
    <scope>NUCLEOTIDE SEQUENCE [LARGE SCALE GENOMIC DNA]</scope>
    <source>
        <strain evidence="1 2">DSM 101533</strain>
    </source>
</reference>
<keyword evidence="2" id="KW-1185">Reference proteome</keyword>
<accession>A0A2T0W166</accession>
<dbReference type="Proteomes" id="UP000238007">
    <property type="component" value="Unassembled WGS sequence"/>
</dbReference>
<evidence type="ECO:0000313" key="2">
    <source>
        <dbReference type="Proteomes" id="UP000238007"/>
    </source>
</evidence>
<dbReference type="InterPro" id="IPR009945">
    <property type="entry name" value="ATPase_inh_sub_z"/>
</dbReference>
<sequence>MDTFQERERAFEAKFAHDAEMQFKAVARRNRLLGLWAAALMNKSPEESAVYASEVVTADMTHPDDRELINKLVADLVDHANETTIRAQMTVLLLEAKEQILSET</sequence>
<name>A0A2T0W166_9RHOB</name>
<dbReference type="PIRSF" id="PIRSF031780">
    <property type="entry name" value="UCP031780"/>
    <property type="match status" value="1"/>
</dbReference>
<evidence type="ECO:0008006" key="3">
    <source>
        <dbReference type="Google" id="ProtNLM"/>
    </source>
</evidence>
<gene>
    <name evidence="1" type="ORF">CLV80_10342</name>
</gene>
<comment type="caution">
    <text evidence="1">The sequence shown here is derived from an EMBL/GenBank/DDBJ whole genome shotgun (WGS) entry which is preliminary data.</text>
</comment>
<proteinExistence type="predicted"/>